<dbReference type="InterPro" id="IPR020847">
    <property type="entry name" value="AP_endonuclease_F1_BS"/>
</dbReference>
<evidence type="ECO:0000256" key="6">
    <source>
        <dbReference type="ARBA" id="ARBA00022842"/>
    </source>
</evidence>
<keyword evidence="9" id="KW-1185">Reference proteome</keyword>
<dbReference type="GO" id="GO:0008311">
    <property type="term" value="F:double-stranded DNA 3'-5' DNA exonuclease activity"/>
    <property type="evidence" value="ECO:0007669"/>
    <property type="project" value="UniProtKB-EC"/>
</dbReference>
<proteinExistence type="inferred from homology"/>
<dbReference type="InterPro" id="IPR005135">
    <property type="entry name" value="Endo/exonuclease/phosphatase"/>
</dbReference>
<evidence type="ECO:0000256" key="2">
    <source>
        <dbReference type="ARBA" id="ARBA00001946"/>
    </source>
</evidence>
<keyword evidence="8" id="KW-0255">Endonuclease</keyword>
<dbReference type="InterPro" id="IPR036691">
    <property type="entry name" value="Endo/exonu/phosph_ase_sf"/>
</dbReference>
<feature type="domain" description="Endonuclease/exonuclease/phosphatase" evidence="7">
    <location>
        <begin position="4"/>
        <end position="246"/>
    </location>
</feature>
<reference evidence="8 9" key="1">
    <citation type="submission" date="2023-03" db="EMBL/GenBank/DDBJ databases">
        <authorList>
            <person name="Pearce D."/>
        </authorList>
    </citation>
    <scope>NUCLEOTIDE SEQUENCE [LARGE SCALE GENOMIC DNA]</scope>
    <source>
        <strain evidence="8">Msz</strain>
    </source>
</reference>
<accession>A0ABN8XA47</accession>
<dbReference type="PANTHER" id="PTHR43250">
    <property type="entry name" value="EXODEOXYRIBONUCLEASE III"/>
    <property type="match status" value="1"/>
</dbReference>
<dbReference type="PROSITE" id="PS00728">
    <property type="entry name" value="AP_NUCLEASE_F1_3"/>
    <property type="match status" value="1"/>
</dbReference>
<dbReference type="RefSeq" id="WP_026609347.1">
    <property type="nucleotide sequence ID" value="NZ_OX458333.1"/>
</dbReference>
<evidence type="ECO:0000313" key="9">
    <source>
        <dbReference type="Proteomes" id="UP001162030"/>
    </source>
</evidence>
<sequence>MRIISFNANGVRSAARKGFFHWMDKQNADIVCLQETKVQTHQLEDPIYWPKGYRCYYLDAVKKGYSGVALYSRREPDEIVQGLGWPDLDAEGRYLEARFGSLSVVSLYLPSGSSSEERQAVKFDFMNRFLPYLRECAQSGRTYIFCGDWNIAHKPIDLKNWRSNQKNSGFLPEERAWLDIVFEQDGWVDAFRVVNQEPEQYTWWSNRGQAWAKNVGWRIDYQVTSPSLRDRILAAYIYKEERFSDHAPLTIDYDYPFLA</sequence>
<name>A0ABN8XA47_9GAMM</name>
<dbReference type="GO" id="GO:0140078">
    <property type="term" value="F:class I DNA-(apurinic or apyrimidinic site) endonuclease activity"/>
    <property type="evidence" value="ECO:0007669"/>
    <property type="project" value="UniProtKB-EC"/>
</dbReference>
<gene>
    <name evidence="8" type="ORF">MSZNOR_3814</name>
</gene>
<dbReference type="Gene3D" id="3.60.10.10">
    <property type="entry name" value="Endonuclease/exonuclease/phosphatase"/>
    <property type="match status" value="1"/>
</dbReference>
<evidence type="ECO:0000259" key="7">
    <source>
        <dbReference type="Pfam" id="PF03372"/>
    </source>
</evidence>
<dbReference type="PROSITE" id="PS00726">
    <property type="entry name" value="AP_NUCLEASE_F1_1"/>
    <property type="match status" value="1"/>
</dbReference>
<dbReference type="EC" id="3.1.11.2" evidence="8"/>
<dbReference type="Proteomes" id="UP001162030">
    <property type="component" value="Chromosome"/>
</dbReference>
<dbReference type="NCBIfam" id="TIGR00633">
    <property type="entry name" value="xth"/>
    <property type="match status" value="1"/>
</dbReference>
<dbReference type="EMBL" id="OX458333">
    <property type="protein sequence ID" value="CAI8919641.1"/>
    <property type="molecule type" value="Genomic_DNA"/>
</dbReference>
<dbReference type="PANTHER" id="PTHR43250:SF2">
    <property type="entry name" value="EXODEOXYRIBONUCLEASE III"/>
    <property type="match status" value="1"/>
</dbReference>
<comment type="similarity">
    <text evidence="3">Belongs to the DNA repair enzymes AP/ExoA family.</text>
</comment>
<dbReference type="Pfam" id="PF03372">
    <property type="entry name" value="Exo_endo_phos"/>
    <property type="match status" value="1"/>
</dbReference>
<keyword evidence="8" id="KW-0456">Lyase</keyword>
<dbReference type="NCBIfam" id="TIGR00195">
    <property type="entry name" value="exoDNase_III"/>
    <property type="match status" value="1"/>
</dbReference>
<organism evidence="8 9">
    <name type="scientific">Methylocaldum szegediense</name>
    <dbReference type="NCBI Taxonomy" id="73780"/>
    <lineage>
        <taxon>Bacteria</taxon>
        <taxon>Pseudomonadati</taxon>
        <taxon>Pseudomonadota</taxon>
        <taxon>Gammaproteobacteria</taxon>
        <taxon>Methylococcales</taxon>
        <taxon>Methylococcaceae</taxon>
        <taxon>Methylocaldum</taxon>
    </lineage>
</organism>
<dbReference type="InterPro" id="IPR004808">
    <property type="entry name" value="AP_endonuc_1"/>
</dbReference>
<evidence type="ECO:0000313" key="8">
    <source>
        <dbReference type="EMBL" id="CAI8919641.1"/>
    </source>
</evidence>
<dbReference type="EC" id="4.2.99.18" evidence="8"/>
<dbReference type="SUPFAM" id="SSF56219">
    <property type="entry name" value="DNase I-like"/>
    <property type="match status" value="1"/>
</dbReference>
<evidence type="ECO:0000256" key="4">
    <source>
        <dbReference type="ARBA" id="ARBA00022723"/>
    </source>
</evidence>
<keyword evidence="8" id="KW-0540">Nuclease</keyword>
<dbReference type="PROSITE" id="PS51435">
    <property type="entry name" value="AP_NUCLEASE_F1_4"/>
    <property type="match status" value="1"/>
</dbReference>
<comment type="cofactor">
    <cofactor evidence="2">
        <name>Mg(2+)</name>
        <dbReference type="ChEBI" id="CHEBI:18420"/>
    </cofactor>
</comment>
<evidence type="ECO:0000256" key="1">
    <source>
        <dbReference type="ARBA" id="ARBA00001936"/>
    </source>
</evidence>
<dbReference type="CDD" id="cd10281">
    <property type="entry name" value="Nape_like_AP-endo"/>
    <property type="match status" value="1"/>
</dbReference>
<keyword evidence="4" id="KW-0479">Metal-binding</keyword>
<evidence type="ECO:0000256" key="5">
    <source>
        <dbReference type="ARBA" id="ARBA00022801"/>
    </source>
</evidence>
<keyword evidence="6" id="KW-0460">Magnesium</keyword>
<comment type="cofactor">
    <cofactor evidence="1">
        <name>Mn(2+)</name>
        <dbReference type="ChEBI" id="CHEBI:29035"/>
    </cofactor>
</comment>
<evidence type="ECO:0000256" key="3">
    <source>
        <dbReference type="ARBA" id="ARBA00007092"/>
    </source>
</evidence>
<keyword evidence="5 8" id="KW-0378">Hydrolase</keyword>
<dbReference type="InterPro" id="IPR020848">
    <property type="entry name" value="AP_endonuclease_F1_CS"/>
</dbReference>
<dbReference type="InterPro" id="IPR037493">
    <property type="entry name" value="ExoIII-like"/>
</dbReference>
<protein>
    <submittedName>
        <fullName evidence="8">DNA uridine endonuclease</fullName>
        <ecNumber evidence="8">3.1.11.2</ecNumber>
        <ecNumber evidence="8">4.2.99.18</ecNumber>
    </submittedName>
</protein>